<name>A0AAV4M5C0_CAEEX</name>
<evidence type="ECO:0000313" key="1">
    <source>
        <dbReference type="EMBL" id="GIX67143.1"/>
    </source>
</evidence>
<comment type="caution">
    <text evidence="1">The sequence shown here is derived from an EMBL/GenBank/DDBJ whole genome shotgun (WGS) entry which is preliminary data.</text>
</comment>
<reference evidence="1 2" key="1">
    <citation type="submission" date="2021-06" db="EMBL/GenBank/DDBJ databases">
        <title>Caerostris extrusa draft genome.</title>
        <authorList>
            <person name="Kono N."/>
            <person name="Arakawa K."/>
        </authorList>
    </citation>
    <scope>NUCLEOTIDE SEQUENCE [LARGE SCALE GENOMIC DNA]</scope>
</reference>
<protein>
    <submittedName>
        <fullName evidence="1">Uncharacterized protein</fullName>
    </submittedName>
</protein>
<sequence length="75" mass="8243">MSIIATHHCSHPSGPHKLPHPLILTVAPSPWGKSPGIRFIRADYSRSDSLGTDALLFELTDQLLTFPRMLSAFCS</sequence>
<dbReference type="EMBL" id="BPLR01001852">
    <property type="protein sequence ID" value="GIX67143.1"/>
    <property type="molecule type" value="Genomic_DNA"/>
</dbReference>
<keyword evidence="2" id="KW-1185">Reference proteome</keyword>
<accession>A0AAV4M5C0</accession>
<gene>
    <name evidence="1" type="ORF">CEXT_367901</name>
</gene>
<dbReference type="Proteomes" id="UP001054945">
    <property type="component" value="Unassembled WGS sequence"/>
</dbReference>
<organism evidence="1 2">
    <name type="scientific">Caerostris extrusa</name>
    <name type="common">Bark spider</name>
    <name type="synonym">Caerostris bankana</name>
    <dbReference type="NCBI Taxonomy" id="172846"/>
    <lineage>
        <taxon>Eukaryota</taxon>
        <taxon>Metazoa</taxon>
        <taxon>Ecdysozoa</taxon>
        <taxon>Arthropoda</taxon>
        <taxon>Chelicerata</taxon>
        <taxon>Arachnida</taxon>
        <taxon>Araneae</taxon>
        <taxon>Araneomorphae</taxon>
        <taxon>Entelegynae</taxon>
        <taxon>Araneoidea</taxon>
        <taxon>Araneidae</taxon>
        <taxon>Caerostris</taxon>
    </lineage>
</organism>
<proteinExistence type="predicted"/>
<evidence type="ECO:0000313" key="2">
    <source>
        <dbReference type="Proteomes" id="UP001054945"/>
    </source>
</evidence>
<dbReference type="AlphaFoldDB" id="A0AAV4M5C0"/>